<reference evidence="3 4" key="1">
    <citation type="submission" date="2020-03" db="EMBL/GenBank/DDBJ databases">
        <title>Metabolic flexibility allows generalist bacteria to become dominant in a frequently disturbed ecosystem.</title>
        <authorList>
            <person name="Chen Y.-J."/>
            <person name="Leung P.M."/>
            <person name="Bay S.K."/>
            <person name="Hugenholtz P."/>
            <person name="Kessler A.J."/>
            <person name="Shelley G."/>
            <person name="Waite D.W."/>
            <person name="Cook P.L."/>
            <person name="Greening C."/>
        </authorList>
    </citation>
    <scope>NUCLEOTIDE SEQUENCE [LARGE SCALE GENOMIC DNA]</scope>
    <source>
        <strain evidence="3">SS_bin_28</strain>
    </source>
</reference>
<dbReference type="SUPFAM" id="SSF51735">
    <property type="entry name" value="NAD(P)-binding Rossmann-fold domains"/>
    <property type="match status" value="2"/>
</dbReference>
<comment type="similarity">
    <text evidence="1">Belongs to the polysaccharide synthase family.</text>
</comment>
<dbReference type="Pfam" id="PF13727">
    <property type="entry name" value="CoA_binding_3"/>
    <property type="match status" value="1"/>
</dbReference>
<evidence type="ECO:0000259" key="2">
    <source>
        <dbReference type="Pfam" id="PF02719"/>
    </source>
</evidence>
<sequence>MSETRLLVVGAGSAGRMAVREMGSHPESGYVPVAFIDDDTTLHGTNVEGIAVLGGREAIPEAVKTHRVDEILIALPSVHGGVIRDIVGTCQTLRIRFRIVPGIWEIIRGDVQIEQIRNVEPEDLLGRESIVAESELLKTAYTGKRILVTGAGGSIGRELARQALLQKPEQLVLLGRGENSLFESEVELRAAAEGSKVELALVDIKQPDAVARIFDRIKPHVVLHAAAHKHVTFMEEYPEEAILNNVVATTELVDLCEKVDVERFVMLSTDKAVNPRSVMGASKRVAELVLLDRAAKKTKTRFMAVRFGNVLGSRGSVVPLFLKQIQRGGPVTVSHQDVERYFMTVKEAALLVMHAGALGDGGEIFILDMGDQIKILDLANDLITLSGFRPGVDIDVVVVGLKSGEKLREELVHDFETLGDTSIDKIQVGKTSHEIPSDFGDHIARLSKAAAVADRVEIRKALVDLIPEAELPDEPSGA</sequence>
<dbReference type="CDD" id="cd05237">
    <property type="entry name" value="UDP_invert_4-6DH_SDR_e"/>
    <property type="match status" value="1"/>
</dbReference>
<dbReference type="EMBL" id="JABDJR010000319">
    <property type="protein sequence ID" value="NNF06716.1"/>
    <property type="molecule type" value="Genomic_DNA"/>
</dbReference>
<comment type="caution">
    <text evidence="3">The sequence shown here is derived from an EMBL/GenBank/DDBJ whole genome shotgun (WGS) entry which is preliminary data.</text>
</comment>
<evidence type="ECO:0000313" key="3">
    <source>
        <dbReference type="EMBL" id="NNF06716.1"/>
    </source>
</evidence>
<dbReference type="InterPro" id="IPR051203">
    <property type="entry name" value="Polysaccharide_Synthase-Rel"/>
</dbReference>
<protein>
    <submittedName>
        <fullName evidence="3">Polysaccharide biosynthesis protein</fullName>
    </submittedName>
</protein>
<evidence type="ECO:0000313" key="4">
    <source>
        <dbReference type="Proteomes" id="UP000547674"/>
    </source>
</evidence>
<dbReference type="PANTHER" id="PTHR43318:SF1">
    <property type="entry name" value="POLYSACCHARIDE BIOSYNTHESIS PROTEIN EPSC-RELATED"/>
    <property type="match status" value="1"/>
</dbReference>
<dbReference type="InterPro" id="IPR036291">
    <property type="entry name" value="NAD(P)-bd_dom_sf"/>
</dbReference>
<dbReference type="PANTHER" id="PTHR43318">
    <property type="entry name" value="UDP-N-ACETYLGLUCOSAMINE 4,6-DEHYDRATASE"/>
    <property type="match status" value="1"/>
</dbReference>
<accession>A0A7Y2E7S0</accession>
<dbReference type="AlphaFoldDB" id="A0A7Y2E7S0"/>
<evidence type="ECO:0000256" key="1">
    <source>
        <dbReference type="ARBA" id="ARBA00007430"/>
    </source>
</evidence>
<proteinExistence type="inferred from homology"/>
<dbReference type="Gene3D" id="3.40.50.720">
    <property type="entry name" value="NAD(P)-binding Rossmann-like Domain"/>
    <property type="match status" value="2"/>
</dbReference>
<dbReference type="InterPro" id="IPR003869">
    <property type="entry name" value="Polysac_CapD-like"/>
</dbReference>
<feature type="domain" description="Polysaccharide biosynthesis protein CapD-like" evidence="2">
    <location>
        <begin position="146"/>
        <end position="428"/>
    </location>
</feature>
<gene>
    <name evidence="3" type="ORF">HKN21_08145</name>
</gene>
<organism evidence="3 4">
    <name type="scientific">Eiseniibacteriota bacterium</name>
    <dbReference type="NCBI Taxonomy" id="2212470"/>
    <lineage>
        <taxon>Bacteria</taxon>
        <taxon>Candidatus Eiseniibacteriota</taxon>
    </lineage>
</organism>
<dbReference type="Pfam" id="PF02719">
    <property type="entry name" value="Polysacc_synt_2"/>
    <property type="match status" value="1"/>
</dbReference>
<dbReference type="Proteomes" id="UP000547674">
    <property type="component" value="Unassembled WGS sequence"/>
</dbReference>
<name>A0A7Y2E7S0_UNCEI</name>